<dbReference type="CDD" id="cd00093">
    <property type="entry name" value="HTH_XRE"/>
    <property type="match status" value="1"/>
</dbReference>
<dbReference type="SUPFAM" id="SSF53850">
    <property type="entry name" value="Periplasmic binding protein-like II"/>
    <property type="match status" value="1"/>
</dbReference>
<dbReference type="AlphaFoldDB" id="A0A381NCL6"/>
<dbReference type="GO" id="GO:0003677">
    <property type="term" value="F:DNA binding"/>
    <property type="evidence" value="ECO:0007669"/>
    <property type="project" value="InterPro"/>
</dbReference>
<gene>
    <name evidence="2" type="ORF">METZ01_LOCUS5139</name>
</gene>
<feature type="domain" description="HTH cro/C1-type" evidence="1">
    <location>
        <begin position="12"/>
        <end position="66"/>
    </location>
</feature>
<dbReference type="PROSITE" id="PS50943">
    <property type="entry name" value="HTH_CROC1"/>
    <property type="match status" value="1"/>
</dbReference>
<dbReference type="SMART" id="SM00530">
    <property type="entry name" value="HTH_XRE"/>
    <property type="match status" value="1"/>
</dbReference>
<sequence>MPRSSNSLQNNLKRARTRVGLTQGDLAGQVGISRQAYSSLESGNSNPSTEIALLLAQVLQERVESLFYLPERAPVTIEAELVNHSATKSLYRDSLTRTRLFRVGQKMFARQLTGAGNSRRVVIAAEGLIVSSGAPKGRVMVQPFDPEEVESPTLAMLGCDPAVALLESGLRSRGVALVAGEESSSQSLMGLARGEAHIAGCHLLDDATGAYNTSWVQRLVPFPCVLVTFASWQQGLILARGNPKQVRGVADLANPGVRLVNRQAGSGSRALLDRALTGGSIPAGQLEGYEREEWGHMAVAAAVASDSADVGVGVKAAAVAMGLAFLPLEEERYDLVIPEHFLSERPVQVLLELLRRPILHRRVESLGGYDTSNMGIQSSIG</sequence>
<dbReference type="EMBL" id="UINC01000266">
    <property type="protein sequence ID" value="SUZ52285.1"/>
    <property type="molecule type" value="Genomic_DNA"/>
</dbReference>
<dbReference type="Pfam" id="PF01381">
    <property type="entry name" value="HTH_3"/>
    <property type="match status" value="1"/>
</dbReference>
<dbReference type="SUPFAM" id="SSF47413">
    <property type="entry name" value="lambda repressor-like DNA-binding domains"/>
    <property type="match status" value="1"/>
</dbReference>
<dbReference type="PANTHER" id="PTHR38431">
    <property type="entry name" value="BLL2305 PROTEIN"/>
    <property type="match status" value="1"/>
</dbReference>
<accession>A0A381NCL6</accession>
<dbReference type="InterPro" id="IPR024370">
    <property type="entry name" value="PBP_domain"/>
</dbReference>
<evidence type="ECO:0000313" key="2">
    <source>
        <dbReference type="EMBL" id="SUZ52285.1"/>
    </source>
</evidence>
<organism evidence="2">
    <name type="scientific">marine metagenome</name>
    <dbReference type="NCBI Taxonomy" id="408172"/>
    <lineage>
        <taxon>unclassified sequences</taxon>
        <taxon>metagenomes</taxon>
        <taxon>ecological metagenomes</taxon>
    </lineage>
</organism>
<protein>
    <recommendedName>
        <fullName evidence="1">HTH cro/C1-type domain-containing protein</fullName>
    </recommendedName>
</protein>
<dbReference type="Gene3D" id="1.10.260.40">
    <property type="entry name" value="lambda repressor-like DNA-binding domains"/>
    <property type="match status" value="1"/>
</dbReference>
<dbReference type="InterPro" id="IPR001387">
    <property type="entry name" value="Cro/C1-type_HTH"/>
</dbReference>
<dbReference type="Pfam" id="PF12727">
    <property type="entry name" value="PBP_like"/>
    <property type="match status" value="1"/>
</dbReference>
<dbReference type="PANTHER" id="PTHR38431:SF1">
    <property type="entry name" value="BLL2305 PROTEIN"/>
    <property type="match status" value="1"/>
</dbReference>
<name>A0A381NCL6_9ZZZZ</name>
<reference evidence="2" key="1">
    <citation type="submission" date="2018-05" db="EMBL/GenBank/DDBJ databases">
        <authorList>
            <person name="Lanie J.A."/>
            <person name="Ng W.-L."/>
            <person name="Kazmierczak K.M."/>
            <person name="Andrzejewski T.M."/>
            <person name="Davidsen T.M."/>
            <person name="Wayne K.J."/>
            <person name="Tettelin H."/>
            <person name="Glass J.I."/>
            <person name="Rusch D."/>
            <person name="Podicherti R."/>
            <person name="Tsui H.-C.T."/>
            <person name="Winkler M.E."/>
        </authorList>
    </citation>
    <scope>NUCLEOTIDE SEQUENCE</scope>
</reference>
<dbReference type="InterPro" id="IPR010982">
    <property type="entry name" value="Lambda_DNA-bd_dom_sf"/>
</dbReference>
<evidence type="ECO:0000259" key="1">
    <source>
        <dbReference type="PROSITE" id="PS50943"/>
    </source>
</evidence>
<proteinExistence type="predicted"/>